<proteinExistence type="predicted"/>
<evidence type="ECO:0000256" key="1">
    <source>
        <dbReference type="SAM" id="Phobius"/>
    </source>
</evidence>
<protein>
    <submittedName>
        <fullName evidence="2">Uncharacterized protein</fullName>
    </submittedName>
</protein>
<keyword evidence="1" id="KW-0812">Transmembrane</keyword>
<dbReference type="EMBL" id="KZ819602">
    <property type="protein sequence ID" value="PWN38589.1"/>
    <property type="molecule type" value="Genomic_DNA"/>
</dbReference>
<feature type="transmembrane region" description="Helical" evidence="1">
    <location>
        <begin position="6"/>
        <end position="25"/>
    </location>
</feature>
<name>A0A316VLT8_9BASI</name>
<dbReference type="InParanoid" id="A0A316VLT8"/>
<dbReference type="Proteomes" id="UP000245771">
    <property type="component" value="Unassembled WGS sequence"/>
</dbReference>
<dbReference type="RefSeq" id="XP_025358891.1">
    <property type="nucleotide sequence ID" value="XM_025502122.1"/>
</dbReference>
<keyword evidence="3" id="KW-1185">Reference proteome</keyword>
<keyword evidence="1" id="KW-0472">Membrane</keyword>
<dbReference type="GeneID" id="37023903"/>
<keyword evidence="1" id="KW-1133">Transmembrane helix</keyword>
<gene>
    <name evidence="2" type="ORF">FA14DRAFT_28161</name>
</gene>
<organism evidence="2 3">
    <name type="scientific">Meira miltonrushii</name>
    <dbReference type="NCBI Taxonomy" id="1280837"/>
    <lineage>
        <taxon>Eukaryota</taxon>
        <taxon>Fungi</taxon>
        <taxon>Dikarya</taxon>
        <taxon>Basidiomycota</taxon>
        <taxon>Ustilaginomycotina</taxon>
        <taxon>Exobasidiomycetes</taxon>
        <taxon>Exobasidiales</taxon>
        <taxon>Brachybasidiaceae</taxon>
        <taxon>Meira</taxon>
    </lineage>
</organism>
<evidence type="ECO:0000313" key="3">
    <source>
        <dbReference type="Proteomes" id="UP000245771"/>
    </source>
</evidence>
<reference evidence="2 3" key="1">
    <citation type="journal article" date="2018" name="Mol. Biol. Evol.">
        <title>Broad Genomic Sampling Reveals a Smut Pathogenic Ancestry of the Fungal Clade Ustilaginomycotina.</title>
        <authorList>
            <person name="Kijpornyongpan T."/>
            <person name="Mondo S.J."/>
            <person name="Barry K."/>
            <person name="Sandor L."/>
            <person name="Lee J."/>
            <person name="Lipzen A."/>
            <person name="Pangilinan J."/>
            <person name="LaButti K."/>
            <person name="Hainaut M."/>
            <person name="Henrissat B."/>
            <person name="Grigoriev I.V."/>
            <person name="Spatafora J.W."/>
            <person name="Aime M.C."/>
        </authorList>
    </citation>
    <scope>NUCLEOTIDE SEQUENCE [LARGE SCALE GENOMIC DNA]</scope>
    <source>
        <strain evidence="2 3">MCA 3882</strain>
    </source>
</reference>
<dbReference type="AlphaFoldDB" id="A0A316VLT8"/>
<sequence length="79" mass="8855">MPLIEPFSILISIFISFSSNTVFLGNSKVRLQLFHLCMQTGHIRVFVPIHSLTSYTTSCIILLNSSLYHTASFASVSFE</sequence>
<accession>A0A316VLT8</accession>
<evidence type="ECO:0000313" key="2">
    <source>
        <dbReference type="EMBL" id="PWN38589.1"/>
    </source>
</evidence>